<evidence type="ECO:0008006" key="4">
    <source>
        <dbReference type="Google" id="ProtNLM"/>
    </source>
</evidence>
<dbReference type="AlphaFoldDB" id="A0AAN9WCL9"/>
<sequence>MVSLKVQKSAACAWFAMVLLTVAASATHARHHFHRQKKLVEHNARQVMRLKERGPQPRVVGVAPALQLKSSEMVEPWLTVLHRCDEVACCAFSQMPGQRCLPKQERVTLYFRAIDIASKTWRIIQHEFFNHTECACRAVEHGP</sequence>
<name>A0AAN9WCL9_9ORTH</name>
<dbReference type="GO" id="GO:0035099">
    <property type="term" value="P:hemocyte migration"/>
    <property type="evidence" value="ECO:0007669"/>
    <property type="project" value="TreeGrafter"/>
</dbReference>
<evidence type="ECO:0000313" key="3">
    <source>
        <dbReference type="Proteomes" id="UP001378592"/>
    </source>
</evidence>
<feature type="signal peptide" evidence="1">
    <location>
        <begin position="1"/>
        <end position="29"/>
    </location>
</feature>
<dbReference type="InterPro" id="IPR029034">
    <property type="entry name" value="Cystine-knot_cytokine"/>
</dbReference>
<dbReference type="SUPFAM" id="SSF57501">
    <property type="entry name" value="Cystine-knot cytokines"/>
    <property type="match status" value="1"/>
</dbReference>
<comment type="caution">
    <text evidence="2">The sequence shown here is derived from an EMBL/GenBank/DDBJ whole genome shotgun (WGS) entry which is preliminary data.</text>
</comment>
<dbReference type="Gene3D" id="2.10.90.10">
    <property type="entry name" value="Cystine-knot cytokines"/>
    <property type="match status" value="1"/>
</dbReference>
<protein>
    <recommendedName>
        <fullName evidence="4">Platelet-derived growth factor (PDGF) family profile domain-containing protein</fullName>
    </recommendedName>
</protein>
<dbReference type="EMBL" id="JAZDUA010000009">
    <property type="protein sequence ID" value="KAK7873767.1"/>
    <property type="molecule type" value="Genomic_DNA"/>
</dbReference>
<evidence type="ECO:0000256" key="1">
    <source>
        <dbReference type="SAM" id="SignalP"/>
    </source>
</evidence>
<accession>A0AAN9WCL9</accession>
<dbReference type="PANTHER" id="PTHR21719:SF1">
    <property type="entry name" value="FI06402P-RELATED"/>
    <property type="match status" value="1"/>
</dbReference>
<feature type="chain" id="PRO_5042814338" description="Platelet-derived growth factor (PDGF) family profile domain-containing protein" evidence="1">
    <location>
        <begin position="30"/>
        <end position="143"/>
    </location>
</feature>
<dbReference type="PANTHER" id="PTHR21719">
    <property type="entry name" value="FI06402P-RELATED"/>
    <property type="match status" value="1"/>
</dbReference>
<evidence type="ECO:0000313" key="2">
    <source>
        <dbReference type="EMBL" id="KAK7873767.1"/>
    </source>
</evidence>
<proteinExistence type="predicted"/>
<gene>
    <name evidence="2" type="ORF">R5R35_005764</name>
</gene>
<keyword evidence="3" id="KW-1185">Reference proteome</keyword>
<keyword evidence="1" id="KW-0732">Signal</keyword>
<dbReference type="Proteomes" id="UP001378592">
    <property type="component" value="Unassembled WGS sequence"/>
</dbReference>
<reference evidence="2 3" key="1">
    <citation type="submission" date="2024-03" db="EMBL/GenBank/DDBJ databases">
        <title>The genome assembly and annotation of the cricket Gryllus longicercus Weissman &amp; Gray.</title>
        <authorList>
            <person name="Szrajer S."/>
            <person name="Gray D."/>
            <person name="Ylla G."/>
        </authorList>
    </citation>
    <scope>NUCLEOTIDE SEQUENCE [LARGE SCALE GENOMIC DNA]</scope>
    <source>
        <strain evidence="2">DAG 2021-001</strain>
        <tissue evidence="2">Whole body minus gut</tissue>
    </source>
</reference>
<organism evidence="2 3">
    <name type="scientific">Gryllus longicercus</name>
    <dbReference type="NCBI Taxonomy" id="2509291"/>
    <lineage>
        <taxon>Eukaryota</taxon>
        <taxon>Metazoa</taxon>
        <taxon>Ecdysozoa</taxon>
        <taxon>Arthropoda</taxon>
        <taxon>Hexapoda</taxon>
        <taxon>Insecta</taxon>
        <taxon>Pterygota</taxon>
        <taxon>Neoptera</taxon>
        <taxon>Polyneoptera</taxon>
        <taxon>Orthoptera</taxon>
        <taxon>Ensifera</taxon>
        <taxon>Gryllidea</taxon>
        <taxon>Grylloidea</taxon>
        <taxon>Gryllidae</taxon>
        <taxon>Gryllinae</taxon>
        <taxon>Gryllus</taxon>
    </lineage>
</organism>